<comment type="caution">
    <text evidence="4">The sequence shown here is derived from an EMBL/GenBank/DDBJ whole genome shotgun (WGS) entry which is preliminary data.</text>
</comment>
<evidence type="ECO:0000256" key="2">
    <source>
        <dbReference type="SAM" id="Phobius"/>
    </source>
</evidence>
<name>A0ABT9PRN5_9HYPH</name>
<dbReference type="EMBL" id="JAUSRF010000004">
    <property type="protein sequence ID" value="MDP9836808.1"/>
    <property type="molecule type" value="Genomic_DNA"/>
</dbReference>
<keyword evidence="2" id="KW-0812">Transmembrane</keyword>
<evidence type="ECO:0000313" key="4">
    <source>
        <dbReference type="EMBL" id="MDP9836808.1"/>
    </source>
</evidence>
<feature type="region of interest" description="Disordered" evidence="1">
    <location>
        <begin position="1"/>
        <end position="24"/>
    </location>
</feature>
<keyword evidence="2" id="KW-1133">Transmembrane helix</keyword>
<feature type="compositionally biased region" description="Polar residues" evidence="1">
    <location>
        <begin position="313"/>
        <end position="325"/>
    </location>
</feature>
<evidence type="ECO:0000256" key="1">
    <source>
        <dbReference type="SAM" id="MobiDB-lite"/>
    </source>
</evidence>
<feature type="region of interest" description="Disordered" evidence="1">
    <location>
        <begin position="257"/>
        <end position="328"/>
    </location>
</feature>
<dbReference type="Pfam" id="PF10908">
    <property type="entry name" value="Tlde1_dom"/>
    <property type="match status" value="1"/>
</dbReference>
<sequence>MALTIDNFENPHERNAGKGARARAKAAGRKSRAAFLGTVILGATLLGGVWFGAAVLSVGKMAGATSMTPQPKFQTVLSMRVAPPVPVEQNHLLTAEADPQHLINVSKFSRIPTSVDPKAGRLEGAEASVMAALRPADDAVRSGLDLALGKAAAKAKAVEEERQFAALMAARPNADAIRNALMPAMENVVAVAPRGEMPDILQDVAPATAVAQLKEIEPVEVDGSVDIASAEDGAPAQQTEVALADVLPKNGPMPFGRPQAEKVVASAKPAKPQAEEDTPRSGLDAIARVSPQKPARGEKPDTALAFAKPDNPMRQTAPSAPSRSAPNWPGIGTKVAIYDITNATVHMPDGTKLEAHSGIGKMRDNPKYTHVKMKGPTPAGTYKLSMRESLFHGVAAIRLTSTDGKHPLNRTGLLAHSYLLRVRGDSHGCVAFAQYDKFLAAFRRGEVTHMVIVDEWDGKRPGRGSSSGKTLVDLFKRGNDA</sequence>
<dbReference type="Proteomes" id="UP001241472">
    <property type="component" value="Unassembled WGS sequence"/>
</dbReference>
<keyword evidence="5" id="KW-1185">Reference proteome</keyword>
<reference evidence="4 5" key="1">
    <citation type="submission" date="2023-07" db="EMBL/GenBank/DDBJ databases">
        <title>Sorghum-associated microbial communities from plants grown in Nebraska, USA.</title>
        <authorList>
            <person name="Schachtman D."/>
        </authorList>
    </citation>
    <scope>NUCLEOTIDE SEQUENCE [LARGE SCALE GENOMIC DNA]</scope>
    <source>
        <strain evidence="4 5">DS1307</strain>
    </source>
</reference>
<protein>
    <recommendedName>
        <fullName evidence="3">Tlde1 domain-containing protein</fullName>
    </recommendedName>
</protein>
<feature type="transmembrane region" description="Helical" evidence="2">
    <location>
        <begin position="33"/>
        <end position="56"/>
    </location>
</feature>
<accession>A0ABT9PRN5</accession>
<proteinExistence type="predicted"/>
<organism evidence="4 5">
    <name type="scientific">Neorhizobium huautlense</name>
    <dbReference type="NCBI Taxonomy" id="67774"/>
    <lineage>
        <taxon>Bacteria</taxon>
        <taxon>Pseudomonadati</taxon>
        <taxon>Pseudomonadota</taxon>
        <taxon>Alphaproteobacteria</taxon>
        <taxon>Hyphomicrobiales</taxon>
        <taxon>Rhizobiaceae</taxon>
        <taxon>Rhizobium/Agrobacterium group</taxon>
        <taxon>Neorhizobium</taxon>
    </lineage>
</organism>
<gene>
    <name evidence="4" type="ORF">J2T09_001553</name>
</gene>
<evidence type="ECO:0000313" key="5">
    <source>
        <dbReference type="Proteomes" id="UP001241472"/>
    </source>
</evidence>
<feature type="domain" description="Tlde1" evidence="3">
    <location>
        <begin position="352"/>
        <end position="453"/>
    </location>
</feature>
<keyword evidence="2" id="KW-0472">Membrane</keyword>
<dbReference type="RefSeq" id="WP_306832898.1">
    <property type="nucleotide sequence ID" value="NZ_JAUSRF010000004.1"/>
</dbReference>
<dbReference type="InterPro" id="IPR021225">
    <property type="entry name" value="Tlde1_dom"/>
</dbReference>
<evidence type="ECO:0000259" key="3">
    <source>
        <dbReference type="Pfam" id="PF10908"/>
    </source>
</evidence>